<dbReference type="PANTHER" id="PTHR37538">
    <property type="entry name" value="BTB DOMAIN-CONTAINING PROTEIN"/>
    <property type="match status" value="1"/>
</dbReference>
<name>A0A5N7CZE0_9EURO</name>
<feature type="compositionally biased region" description="Polar residues" evidence="1">
    <location>
        <begin position="258"/>
        <end position="272"/>
    </location>
</feature>
<proteinExistence type="predicted"/>
<feature type="compositionally biased region" description="Polar residues" evidence="1">
    <location>
        <begin position="281"/>
        <end position="291"/>
    </location>
</feature>
<evidence type="ECO:0000313" key="2">
    <source>
        <dbReference type="EMBL" id="KAE8399531.1"/>
    </source>
</evidence>
<evidence type="ECO:0000313" key="3">
    <source>
        <dbReference type="Proteomes" id="UP000325579"/>
    </source>
</evidence>
<dbReference type="GeneID" id="43665010"/>
<gene>
    <name evidence="2" type="ORF">BDV37DRAFT_229400</name>
</gene>
<accession>A0A5N7CZE0</accession>
<feature type="compositionally biased region" description="Polar residues" evidence="1">
    <location>
        <begin position="224"/>
        <end position="248"/>
    </location>
</feature>
<organism evidence="2 3">
    <name type="scientific">Aspergillus pseudonomiae</name>
    <dbReference type="NCBI Taxonomy" id="1506151"/>
    <lineage>
        <taxon>Eukaryota</taxon>
        <taxon>Fungi</taxon>
        <taxon>Dikarya</taxon>
        <taxon>Ascomycota</taxon>
        <taxon>Pezizomycotina</taxon>
        <taxon>Eurotiomycetes</taxon>
        <taxon>Eurotiomycetidae</taxon>
        <taxon>Eurotiales</taxon>
        <taxon>Aspergillaceae</taxon>
        <taxon>Aspergillus</taxon>
        <taxon>Aspergillus subgen. Circumdati</taxon>
    </lineage>
</organism>
<evidence type="ECO:0000256" key="1">
    <source>
        <dbReference type="SAM" id="MobiDB-lite"/>
    </source>
</evidence>
<feature type="region of interest" description="Disordered" evidence="1">
    <location>
        <begin position="213"/>
        <end position="291"/>
    </location>
</feature>
<dbReference type="OrthoDB" id="3594103at2759"/>
<protein>
    <recommendedName>
        <fullName evidence="4">BTB domain-containing protein</fullName>
    </recommendedName>
</protein>
<sequence length="337" mass="37576">MGLIQPYASLYKSQATTILLGRSEKQYTVPLGIANRVPSLKLRLAGLESKTVDLPGVDSDIGHTFIHYLYTGDYQTLKVFSEPNLPTGEVEYIRSVLAYRAAVSYGLDGLADHEKKYIQLFDDDVSISHIIVLARETFPRITHDTWFAAYFTSKILASFEAEEEMFQREEFFEGFGEALDFDKFLRKVIENAYYERMSSIQAMAGLETSRKRSTMLNDGGIPASNDTAPDQSFSQDSFNVENPSTSDSIWVECKDDGNSTQVSAMTTYSSAAESPEGRQGGRTSSQELQHSSKLDLGSSVCPLWLQHSMDENLWMGCPKCKSDMVSMFAKLLLNNAG</sequence>
<dbReference type="RefSeq" id="XP_031936850.1">
    <property type="nucleotide sequence ID" value="XM_032080319.1"/>
</dbReference>
<dbReference type="PANTHER" id="PTHR37538:SF1">
    <property type="entry name" value="BTB DOMAIN-CONTAINING PROTEIN"/>
    <property type="match status" value="1"/>
</dbReference>
<evidence type="ECO:0008006" key="4">
    <source>
        <dbReference type="Google" id="ProtNLM"/>
    </source>
</evidence>
<reference evidence="2 3" key="1">
    <citation type="submission" date="2019-04" db="EMBL/GenBank/DDBJ databases">
        <authorList>
            <consortium name="DOE Joint Genome Institute"/>
            <person name="Mondo S."/>
            <person name="Kjaerbolling I."/>
            <person name="Vesth T."/>
            <person name="Frisvad J.C."/>
            <person name="Nybo J.L."/>
            <person name="Theobald S."/>
            <person name="Kildgaard S."/>
            <person name="Isbrandt T."/>
            <person name="Kuo A."/>
            <person name="Sato A."/>
            <person name="Lyhne E.K."/>
            <person name="Kogle M.E."/>
            <person name="Wiebenga A."/>
            <person name="Kun R.S."/>
            <person name="Lubbers R.J."/>
            <person name="Makela M.R."/>
            <person name="Barry K."/>
            <person name="Chovatia M."/>
            <person name="Clum A."/>
            <person name="Daum C."/>
            <person name="Haridas S."/>
            <person name="He G."/>
            <person name="LaButti K."/>
            <person name="Lipzen A."/>
            <person name="Riley R."/>
            <person name="Salamov A."/>
            <person name="Simmons B.A."/>
            <person name="Magnuson J.K."/>
            <person name="Henrissat B."/>
            <person name="Mortensen U.H."/>
            <person name="Larsen T.O."/>
            <person name="Devries R.P."/>
            <person name="Grigoriev I.V."/>
            <person name="Machida M."/>
            <person name="Baker S.E."/>
            <person name="Andersen M.R."/>
            <person name="Cantor M.N."/>
            <person name="Hua S.X."/>
        </authorList>
    </citation>
    <scope>NUCLEOTIDE SEQUENCE [LARGE SCALE GENOMIC DNA]</scope>
    <source>
        <strain evidence="2 3">CBS 119388</strain>
    </source>
</reference>
<dbReference type="AlphaFoldDB" id="A0A5N7CZE0"/>
<dbReference type="Proteomes" id="UP000325579">
    <property type="component" value="Unassembled WGS sequence"/>
</dbReference>
<keyword evidence="3" id="KW-1185">Reference proteome</keyword>
<dbReference type="EMBL" id="ML736832">
    <property type="protein sequence ID" value="KAE8399531.1"/>
    <property type="molecule type" value="Genomic_DNA"/>
</dbReference>